<organism evidence="1">
    <name type="scientific">uncultured Caudovirales phage</name>
    <dbReference type="NCBI Taxonomy" id="2100421"/>
    <lineage>
        <taxon>Viruses</taxon>
        <taxon>Duplodnaviria</taxon>
        <taxon>Heunggongvirae</taxon>
        <taxon>Uroviricota</taxon>
        <taxon>Caudoviricetes</taxon>
        <taxon>Peduoviridae</taxon>
        <taxon>Maltschvirus</taxon>
        <taxon>Maltschvirus maltsch</taxon>
    </lineage>
</organism>
<name>A0A6J5NXR8_9CAUD</name>
<gene>
    <name evidence="1" type="ORF">UFOVP787_13</name>
</gene>
<accession>A0A6J5NXR8</accession>
<reference evidence="1" key="1">
    <citation type="submission" date="2020-04" db="EMBL/GenBank/DDBJ databases">
        <authorList>
            <person name="Chiriac C."/>
            <person name="Salcher M."/>
            <person name="Ghai R."/>
            <person name="Kavagutti S V."/>
        </authorList>
    </citation>
    <scope>NUCLEOTIDE SEQUENCE</scope>
</reference>
<dbReference type="EMBL" id="LR796734">
    <property type="protein sequence ID" value="CAB4162071.1"/>
    <property type="molecule type" value="Genomic_DNA"/>
</dbReference>
<protein>
    <submittedName>
        <fullName evidence="1">Uncharacterized protein</fullName>
    </submittedName>
</protein>
<proteinExistence type="predicted"/>
<sequence>MTWGHPDDYYRELSWRSKNPNAKPLSEKEQKDLELLETTKHYEQVLRHKIALQKLQEREENDG</sequence>
<evidence type="ECO:0000313" key="1">
    <source>
        <dbReference type="EMBL" id="CAB4162071.1"/>
    </source>
</evidence>